<keyword evidence="1" id="KW-0028">Amino-acid biosynthesis</keyword>
<proteinExistence type="predicted"/>
<dbReference type="Gene3D" id="3.60.20.10">
    <property type="entry name" value="Glutamine Phosphoribosylpyrophosphate, subunit 1, domain 1"/>
    <property type="match status" value="1"/>
</dbReference>
<dbReference type="InterPro" id="IPR051857">
    <property type="entry name" value="Asn_synthetase_domain"/>
</dbReference>
<dbReference type="SUPFAM" id="SSF56235">
    <property type="entry name" value="N-terminal nucleophile aminohydrolases (Ntn hydrolases)"/>
    <property type="match status" value="1"/>
</dbReference>
<evidence type="ECO:0000259" key="4">
    <source>
        <dbReference type="PROSITE" id="PS51278"/>
    </source>
</evidence>
<gene>
    <name evidence="5" type="ORF">E8E12_008570</name>
</gene>
<dbReference type="CDD" id="cd03766">
    <property type="entry name" value="Gn_AT_II_novel"/>
    <property type="match status" value="1"/>
</dbReference>
<dbReference type="PANTHER" id="PTHR45937:SF1">
    <property type="entry name" value="ASPARAGINE SYNTHETASE DOMAIN-CONTAINING PROTEIN 1"/>
    <property type="match status" value="1"/>
</dbReference>
<evidence type="ECO:0000313" key="6">
    <source>
        <dbReference type="Proteomes" id="UP000758155"/>
    </source>
</evidence>
<dbReference type="Gene3D" id="3.40.50.620">
    <property type="entry name" value="HUPs"/>
    <property type="match status" value="1"/>
</dbReference>
<comment type="caution">
    <text evidence="5">The sequence shown here is derived from an EMBL/GenBank/DDBJ whole genome shotgun (WGS) entry which is preliminary data.</text>
</comment>
<feature type="domain" description="Glutamine amidotransferase type-2" evidence="4">
    <location>
        <begin position="2"/>
        <end position="190"/>
    </location>
</feature>
<keyword evidence="6" id="KW-1185">Reference proteome</keyword>
<dbReference type="EMBL" id="SWKV01000030">
    <property type="protein sequence ID" value="KAF3039574.1"/>
    <property type="molecule type" value="Genomic_DNA"/>
</dbReference>
<protein>
    <recommendedName>
        <fullName evidence="4">Glutamine amidotransferase type-2 domain-containing protein</fullName>
    </recommendedName>
</protein>
<dbReference type="GO" id="GO:0004066">
    <property type="term" value="F:asparagine synthase (glutamine-hydrolyzing) activity"/>
    <property type="evidence" value="ECO:0007669"/>
    <property type="project" value="InterPro"/>
</dbReference>
<dbReference type="PROSITE" id="PS51278">
    <property type="entry name" value="GATASE_TYPE_2"/>
    <property type="match status" value="1"/>
</dbReference>
<dbReference type="GO" id="GO:0006529">
    <property type="term" value="P:asparagine biosynthetic process"/>
    <property type="evidence" value="ECO:0007669"/>
    <property type="project" value="UniProtKB-KW"/>
</dbReference>
<dbReference type="InterPro" id="IPR014729">
    <property type="entry name" value="Rossmann-like_a/b/a_fold"/>
</dbReference>
<dbReference type="Pfam" id="PF13537">
    <property type="entry name" value="GATase_7"/>
    <property type="match status" value="1"/>
</dbReference>
<sequence length="565" mass="62639">MCGIFFSLSRHGYISPDKSTVDLLHNRGPDFIKITTAPIEQDEAGGSELYATFLSTVLSLRGTEIVKQPKTDHSSGCILCWNGEAWSVNGDSVTGSDTEVVYDLLITAASTGGRPAVIELLSNMRGPYAMIFWDRFNKCLYYGRDCLGRRSLLRKTTTDGSLLLSSVCDNASGEGWEEVEADGIYMLDLGHLRNPLSTYHVPHVRMGVALRSTLSFKLPFPPLNREEPVSHEPVHQKMLDLGDSLRRSLALRTQHVREAFDATSSSTNERPDHAAKVAVLFSGGLDCTILARLCDDLLPLNESIDLLNVAFENPRIHSNLEGGTSPYELCPDRITGRGSHAELQQVCPDRQWRFVEVNVPYAETVAHRQSVMTLMHPHNTEMDLSISYALYFASRGAGSISSPSPEGKPQPYATPARVLLSGLGADELFGGYQRHTTAFSRQGYTGLLDELQLDFERLGKRNLGRDDRVISNSGREVRFPFLDEDFIAMALQLPVAEKCDFGRPEYKLGGKGEEIVIEPAKRILRRLAYELGMKKVAKEKKRAIQFGARTAKMETGKTKGTHVLT</sequence>
<dbReference type="Proteomes" id="UP000758155">
    <property type="component" value="Unassembled WGS sequence"/>
</dbReference>
<dbReference type="PANTHER" id="PTHR45937">
    <property type="entry name" value="ASPARAGINE SYNTHETASE DOMAIN-CONTAINING PROTEIN 1"/>
    <property type="match status" value="1"/>
</dbReference>
<keyword evidence="3" id="KW-0315">Glutamine amidotransferase</keyword>
<organism evidence="5 6">
    <name type="scientific">Didymella heteroderae</name>
    <dbReference type="NCBI Taxonomy" id="1769908"/>
    <lineage>
        <taxon>Eukaryota</taxon>
        <taxon>Fungi</taxon>
        <taxon>Dikarya</taxon>
        <taxon>Ascomycota</taxon>
        <taxon>Pezizomycotina</taxon>
        <taxon>Dothideomycetes</taxon>
        <taxon>Pleosporomycetidae</taxon>
        <taxon>Pleosporales</taxon>
        <taxon>Pleosporineae</taxon>
        <taxon>Didymellaceae</taxon>
        <taxon>Didymella</taxon>
    </lineage>
</organism>
<dbReference type="AlphaFoldDB" id="A0A9P4WRB1"/>
<dbReference type="InterPro" id="IPR001962">
    <property type="entry name" value="Asn_synthase"/>
</dbReference>
<dbReference type="OrthoDB" id="10252281at2759"/>
<dbReference type="Pfam" id="PF00733">
    <property type="entry name" value="Asn_synthase"/>
    <property type="match status" value="2"/>
</dbReference>
<reference evidence="5" key="1">
    <citation type="submission" date="2019-04" db="EMBL/GenBank/DDBJ databases">
        <title>Sequencing of skin fungus with MAO and IRED activity.</title>
        <authorList>
            <person name="Marsaioli A.J."/>
            <person name="Bonatto J.M.C."/>
            <person name="Reis Junior O."/>
        </authorList>
    </citation>
    <scope>NUCLEOTIDE SEQUENCE</scope>
    <source>
        <strain evidence="5">28M1</strain>
    </source>
</reference>
<evidence type="ECO:0000256" key="3">
    <source>
        <dbReference type="ARBA" id="ARBA00022962"/>
    </source>
</evidence>
<dbReference type="CDD" id="cd01991">
    <property type="entry name" value="Asn_synthase_B_C"/>
    <property type="match status" value="1"/>
</dbReference>
<evidence type="ECO:0000313" key="5">
    <source>
        <dbReference type="EMBL" id="KAF3039574.1"/>
    </source>
</evidence>
<name>A0A9P4WRB1_9PLEO</name>
<dbReference type="InterPro" id="IPR029055">
    <property type="entry name" value="Ntn_hydrolases_N"/>
</dbReference>
<keyword evidence="2" id="KW-0061">Asparagine biosynthesis</keyword>
<accession>A0A9P4WRB1</accession>
<evidence type="ECO:0000256" key="2">
    <source>
        <dbReference type="ARBA" id="ARBA00022888"/>
    </source>
</evidence>
<dbReference type="SUPFAM" id="SSF52402">
    <property type="entry name" value="Adenine nucleotide alpha hydrolases-like"/>
    <property type="match status" value="1"/>
</dbReference>
<evidence type="ECO:0000256" key="1">
    <source>
        <dbReference type="ARBA" id="ARBA00022605"/>
    </source>
</evidence>
<dbReference type="InterPro" id="IPR017932">
    <property type="entry name" value="GATase_2_dom"/>
</dbReference>